<dbReference type="Pfam" id="PF00571">
    <property type="entry name" value="CBS"/>
    <property type="match status" value="2"/>
</dbReference>
<feature type="domain" description="CBS" evidence="3">
    <location>
        <begin position="4"/>
        <end position="63"/>
    </location>
</feature>
<sequence length="136" mass="14891">MGLMEFARADVITLPPTATVSDAAALMADMNVGSVVVAEGLKPVGILTDRDIVVRVVRKQLDPTETPVFRVMTPEPLVLEEQMSLFEALEEVKHKGVRRYPIVDYEGNLVGIFTLDDVLQLLGLEMSAVARVVEGR</sequence>
<dbReference type="Gene3D" id="3.10.580.10">
    <property type="entry name" value="CBS-domain"/>
    <property type="match status" value="1"/>
</dbReference>
<dbReference type="OrthoDB" id="9810963at2"/>
<evidence type="ECO:0000313" key="5">
    <source>
        <dbReference type="Proteomes" id="UP000321827"/>
    </source>
</evidence>
<dbReference type="PROSITE" id="PS51371">
    <property type="entry name" value="CBS"/>
    <property type="match status" value="2"/>
</dbReference>
<comment type="caution">
    <text evidence="4">The sequence shown here is derived from an EMBL/GenBank/DDBJ whole genome shotgun (WGS) entry which is preliminary data.</text>
</comment>
<evidence type="ECO:0000259" key="3">
    <source>
        <dbReference type="PROSITE" id="PS51371"/>
    </source>
</evidence>
<dbReference type="PANTHER" id="PTHR48108">
    <property type="entry name" value="CBS DOMAIN-CONTAINING PROTEIN CBSX2, CHLOROPLASTIC"/>
    <property type="match status" value="1"/>
</dbReference>
<protein>
    <submittedName>
        <fullName evidence="4">CBS domain-containing protein</fullName>
    </submittedName>
</protein>
<accession>A0A511RMC8</accession>
<evidence type="ECO:0000256" key="2">
    <source>
        <dbReference type="PROSITE-ProRule" id="PRU00703"/>
    </source>
</evidence>
<dbReference type="CDD" id="cd17775">
    <property type="entry name" value="CBS_pair_bact_arch"/>
    <property type="match status" value="1"/>
</dbReference>
<dbReference type="AlphaFoldDB" id="A0A511RMC8"/>
<dbReference type="SUPFAM" id="SSF54631">
    <property type="entry name" value="CBS-domain pair"/>
    <property type="match status" value="1"/>
</dbReference>
<keyword evidence="1" id="KW-0677">Repeat</keyword>
<dbReference type="EMBL" id="BJXN01000022">
    <property type="protein sequence ID" value="GEM90799.1"/>
    <property type="molecule type" value="Genomic_DNA"/>
</dbReference>
<evidence type="ECO:0000256" key="1">
    <source>
        <dbReference type="ARBA" id="ARBA00022737"/>
    </source>
</evidence>
<gene>
    <name evidence="4" type="ORF">ODE01S_22330</name>
</gene>
<dbReference type="InterPro" id="IPR000644">
    <property type="entry name" value="CBS_dom"/>
</dbReference>
<dbReference type="InterPro" id="IPR051462">
    <property type="entry name" value="CBS_domain-containing"/>
</dbReference>
<dbReference type="Proteomes" id="UP000321827">
    <property type="component" value="Unassembled WGS sequence"/>
</dbReference>
<dbReference type="RefSeq" id="WP_147148872.1">
    <property type="nucleotide sequence ID" value="NZ_BJXN01000022.1"/>
</dbReference>
<dbReference type="PANTHER" id="PTHR48108:SF26">
    <property type="entry name" value="CBS DOMAIN-CONTAINING PROTEIN DDB_G0289609"/>
    <property type="match status" value="1"/>
</dbReference>
<proteinExistence type="predicted"/>
<evidence type="ECO:0000313" key="4">
    <source>
        <dbReference type="EMBL" id="GEM90799.1"/>
    </source>
</evidence>
<keyword evidence="2" id="KW-0129">CBS domain</keyword>
<organism evidence="4 5">
    <name type="scientific">Oceanithermus desulfurans NBRC 100063</name>
    <dbReference type="NCBI Taxonomy" id="1227550"/>
    <lineage>
        <taxon>Bacteria</taxon>
        <taxon>Thermotogati</taxon>
        <taxon>Deinococcota</taxon>
        <taxon>Deinococci</taxon>
        <taxon>Thermales</taxon>
        <taxon>Thermaceae</taxon>
        <taxon>Oceanithermus</taxon>
    </lineage>
</organism>
<name>A0A511RMC8_9DEIN</name>
<dbReference type="InterPro" id="IPR046342">
    <property type="entry name" value="CBS_dom_sf"/>
</dbReference>
<dbReference type="SMART" id="SM00116">
    <property type="entry name" value="CBS"/>
    <property type="match status" value="2"/>
</dbReference>
<reference evidence="4 5" key="1">
    <citation type="submission" date="2019-07" db="EMBL/GenBank/DDBJ databases">
        <title>Whole genome shotgun sequence of Oceanithermus desulfurans NBRC 100063.</title>
        <authorList>
            <person name="Hosoyama A."/>
            <person name="Uohara A."/>
            <person name="Ohji S."/>
            <person name="Ichikawa N."/>
        </authorList>
    </citation>
    <scope>NUCLEOTIDE SEQUENCE [LARGE SCALE GENOMIC DNA]</scope>
    <source>
        <strain evidence="4 5">NBRC 100063</strain>
    </source>
</reference>
<feature type="domain" description="CBS" evidence="3">
    <location>
        <begin position="72"/>
        <end position="129"/>
    </location>
</feature>